<dbReference type="RefSeq" id="WP_320331092.1">
    <property type="nucleotide sequence ID" value="NZ_JAVRDO010000004.1"/>
</dbReference>
<organism evidence="8 9">
    <name type="scientific">Halopseudomonas formosensis</name>
    <dbReference type="NCBI Taxonomy" id="1002526"/>
    <lineage>
        <taxon>Bacteria</taxon>
        <taxon>Pseudomonadati</taxon>
        <taxon>Pseudomonadota</taxon>
        <taxon>Gammaproteobacteria</taxon>
        <taxon>Pseudomonadales</taxon>
        <taxon>Pseudomonadaceae</taxon>
        <taxon>Halopseudomonas</taxon>
    </lineage>
</organism>
<dbReference type="PANTHER" id="PTHR35604:SF2">
    <property type="entry name" value="TRANSPOSASE INSH FOR INSERTION SEQUENCE ELEMENT IS5A-RELATED"/>
    <property type="match status" value="1"/>
</dbReference>
<dbReference type="InterPro" id="IPR002559">
    <property type="entry name" value="Transposase_11"/>
</dbReference>
<dbReference type="Pfam" id="PF05598">
    <property type="entry name" value="DUF772"/>
    <property type="match status" value="1"/>
</dbReference>
<keyword evidence="9" id="KW-1185">Reference proteome</keyword>
<evidence type="ECO:0000313" key="9">
    <source>
        <dbReference type="Proteomes" id="UP001281217"/>
    </source>
</evidence>
<dbReference type="InterPro" id="IPR047959">
    <property type="entry name" value="Transpos_IS5"/>
</dbReference>
<dbReference type="NCBIfam" id="NF033581">
    <property type="entry name" value="transpos_IS5_4"/>
    <property type="match status" value="1"/>
</dbReference>
<reference evidence="9" key="1">
    <citation type="submission" date="2023-07" db="EMBL/GenBank/DDBJ databases">
        <authorList>
            <person name="de Witt J."/>
        </authorList>
    </citation>
    <scope>NUCLEOTIDE SEQUENCE [LARGE SCALE GENOMIC DNA]</scope>
    <source>
        <strain evidence="9">FZJ</strain>
    </source>
</reference>
<proteinExistence type="inferred from homology"/>
<feature type="domain" description="Transposase IS4-like" evidence="6">
    <location>
        <begin position="140"/>
        <end position="315"/>
    </location>
</feature>
<comment type="caution">
    <text evidence="8">The sequence shown here is derived from an EMBL/GenBank/DDBJ whole genome shotgun (WGS) entry which is preliminary data.</text>
</comment>
<evidence type="ECO:0000256" key="5">
    <source>
        <dbReference type="ARBA" id="ARBA00023172"/>
    </source>
</evidence>
<dbReference type="InterPro" id="IPR008490">
    <property type="entry name" value="Transposase_InsH_N"/>
</dbReference>
<evidence type="ECO:0000256" key="3">
    <source>
        <dbReference type="ARBA" id="ARBA00022578"/>
    </source>
</evidence>
<gene>
    <name evidence="8" type="ORF">RED13_001682</name>
</gene>
<dbReference type="EMBL" id="JAVRDO010000004">
    <property type="protein sequence ID" value="MDX9687256.1"/>
    <property type="molecule type" value="Genomic_DNA"/>
</dbReference>
<evidence type="ECO:0000256" key="4">
    <source>
        <dbReference type="ARBA" id="ARBA00023125"/>
    </source>
</evidence>
<evidence type="ECO:0000256" key="2">
    <source>
        <dbReference type="ARBA" id="ARBA00010075"/>
    </source>
</evidence>
<protein>
    <submittedName>
        <fullName evidence="8">IS5 family transposase</fullName>
    </submittedName>
</protein>
<name>A0ABU5BYR3_9GAMM</name>
<dbReference type="Pfam" id="PF01609">
    <property type="entry name" value="DDE_Tnp_1"/>
    <property type="match status" value="1"/>
</dbReference>
<comment type="similarity">
    <text evidence="2">Belongs to the transposase 11 family.</text>
</comment>
<keyword evidence="3" id="KW-0815">Transposition</keyword>
<evidence type="ECO:0000259" key="7">
    <source>
        <dbReference type="Pfam" id="PF05598"/>
    </source>
</evidence>
<keyword evidence="5" id="KW-0233">DNA recombination</keyword>
<evidence type="ECO:0000259" key="6">
    <source>
        <dbReference type="Pfam" id="PF01609"/>
    </source>
</evidence>
<comment type="function">
    <text evidence="1">Involved in the transposition of the insertion sequence IS5.</text>
</comment>
<dbReference type="PANTHER" id="PTHR35604">
    <property type="entry name" value="TRANSPOSASE INSH FOR INSERTION SEQUENCE ELEMENT IS5A-RELATED"/>
    <property type="match status" value="1"/>
</dbReference>
<sequence>MKQITFAQAEHQNKKKVTRRERFLAEMNVLVPWQRLLDALSPSYYPGAAGRRGRPPTPLARILRIYFLQQWYGLADEALEDAIYDSQAMRDFVGIDLSIESVPDATTLLRFRHLLERHSLTQRIFEEINATLAERGLFMREGTIVDATIIAAAPSTKNKAKQRDPAMKQTRKGNQWYFGMKAHIGVDAATGLTHSLVAISANQADITVAAQLLRDDKEPVYADAGYTGLGKRLGEDDDTLPPLRIAARRSTTKKMEDGPEKQIMQRIEHCKASVRAKVAHPFHVIKNLFGHRKVRYRGMEKNQAQLFSLFALANLVLAKRCYATTDGVIAS</sequence>
<accession>A0ABU5BYR3</accession>
<feature type="domain" description="Transposase InsH N-terminal" evidence="7">
    <location>
        <begin position="14"/>
        <end position="113"/>
    </location>
</feature>
<evidence type="ECO:0000313" key="8">
    <source>
        <dbReference type="EMBL" id="MDX9687256.1"/>
    </source>
</evidence>
<dbReference type="Proteomes" id="UP001281217">
    <property type="component" value="Unassembled WGS sequence"/>
</dbReference>
<keyword evidence="4" id="KW-0238">DNA-binding</keyword>
<evidence type="ECO:0000256" key="1">
    <source>
        <dbReference type="ARBA" id="ARBA00003544"/>
    </source>
</evidence>